<sequence>MRVHIDAASKVPLFEQVRVGILDQVRSGELIAETKIPTVRGLAEELGIAPHTVAKAYKELEAQGVIEARGRLGTFIASGGDPTEDNAARAAMAYVAELRSLGLTDDKARALLETALRS</sequence>
<dbReference type="InterPro" id="IPR000524">
    <property type="entry name" value="Tscrpt_reg_HTH_GntR"/>
</dbReference>
<keyword evidence="3" id="KW-0804">Transcription</keyword>
<keyword evidence="2" id="KW-0238">DNA-binding</keyword>
<keyword evidence="6" id="KW-1185">Reference proteome</keyword>
<reference evidence="5 6" key="1">
    <citation type="submission" date="2024-03" db="EMBL/GenBank/DDBJ databases">
        <title>Natural products discovery in diverse microorganisms through a two-stage MS feature dereplication strategy.</title>
        <authorList>
            <person name="Zhang R."/>
        </authorList>
    </citation>
    <scope>NUCLEOTIDE SEQUENCE [LARGE SCALE GENOMIC DNA]</scope>
    <source>
        <strain evidence="5 6">18930</strain>
    </source>
</reference>
<evidence type="ECO:0000256" key="3">
    <source>
        <dbReference type="ARBA" id="ARBA00023163"/>
    </source>
</evidence>
<protein>
    <submittedName>
        <fullName evidence="5">GntR family transcriptional regulator</fullName>
    </submittedName>
</protein>
<dbReference type="SMART" id="SM00345">
    <property type="entry name" value="HTH_GNTR"/>
    <property type="match status" value="1"/>
</dbReference>
<evidence type="ECO:0000256" key="2">
    <source>
        <dbReference type="ARBA" id="ARBA00023125"/>
    </source>
</evidence>
<keyword evidence="1" id="KW-0805">Transcription regulation</keyword>
<dbReference type="PROSITE" id="PS50949">
    <property type="entry name" value="HTH_GNTR"/>
    <property type="match status" value="1"/>
</dbReference>
<dbReference type="Pfam" id="PF00392">
    <property type="entry name" value="GntR"/>
    <property type="match status" value="1"/>
</dbReference>
<dbReference type="EMBL" id="CP147846">
    <property type="protein sequence ID" value="WXG69326.1"/>
    <property type="molecule type" value="Genomic_DNA"/>
</dbReference>
<evidence type="ECO:0000313" key="6">
    <source>
        <dbReference type="Proteomes" id="UP001432000"/>
    </source>
</evidence>
<dbReference type="PANTHER" id="PTHR38445:SF9">
    <property type="entry name" value="HTH-TYPE TRANSCRIPTIONAL REPRESSOR YTRA"/>
    <property type="match status" value="1"/>
</dbReference>
<dbReference type="InterPro" id="IPR036388">
    <property type="entry name" value="WH-like_DNA-bd_sf"/>
</dbReference>
<feature type="domain" description="HTH gntR-type" evidence="4">
    <location>
        <begin position="11"/>
        <end position="79"/>
    </location>
</feature>
<dbReference type="SUPFAM" id="SSF46785">
    <property type="entry name" value="Winged helix' DNA-binding domain"/>
    <property type="match status" value="1"/>
</dbReference>
<proteinExistence type="predicted"/>
<accession>A0ABZ2PNL0</accession>
<dbReference type="Gene3D" id="1.10.10.10">
    <property type="entry name" value="Winged helix-like DNA-binding domain superfamily/Winged helix DNA-binding domain"/>
    <property type="match status" value="1"/>
</dbReference>
<evidence type="ECO:0000256" key="1">
    <source>
        <dbReference type="ARBA" id="ARBA00023015"/>
    </source>
</evidence>
<dbReference type="Proteomes" id="UP001432000">
    <property type="component" value="Chromosome"/>
</dbReference>
<dbReference type="InterPro" id="IPR036390">
    <property type="entry name" value="WH_DNA-bd_sf"/>
</dbReference>
<dbReference type="RefSeq" id="WP_338890060.1">
    <property type="nucleotide sequence ID" value="NZ_CP147846.1"/>
</dbReference>
<evidence type="ECO:0000313" key="5">
    <source>
        <dbReference type="EMBL" id="WXG69326.1"/>
    </source>
</evidence>
<organism evidence="5 6">
    <name type="scientific">Rhodococcus sovatensis</name>
    <dbReference type="NCBI Taxonomy" id="1805840"/>
    <lineage>
        <taxon>Bacteria</taxon>
        <taxon>Bacillati</taxon>
        <taxon>Actinomycetota</taxon>
        <taxon>Actinomycetes</taxon>
        <taxon>Mycobacteriales</taxon>
        <taxon>Nocardiaceae</taxon>
        <taxon>Rhodococcus</taxon>
    </lineage>
</organism>
<evidence type="ECO:0000259" key="4">
    <source>
        <dbReference type="PROSITE" id="PS50949"/>
    </source>
</evidence>
<dbReference type="CDD" id="cd07377">
    <property type="entry name" value="WHTH_GntR"/>
    <property type="match status" value="1"/>
</dbReference>
<gene>
    <name evidence="5" type="ORF">WDS16_01820</name>
</gene>
<name>A0ABZ2PNL0_9NOCA</name>
<dbReference type="PANTHER" id="PTHR38445">
    <property type="entry name" value="HTH-TYPE TRANSCRIPTIONAL REPRESSOR YTRA"/>
    <property type="match status" value="1"/>
</dbReference>